<keyword evidence="7 11" id="KW-0143">Chaperone</keyword>
<dbReference type="Gene3D" id="1.10.1780.10">
    <property type="entry name" value="Clp, N-terminal domain"/>
    <property type="match status" value="1"/>
</dbReference>
<accession>A0A1I2PH85</accession>
<evidence type="ECO:0000256" key="12">
    <source>
        <dbReference type="RuleBase" id="RU362034"/>
    </source>
</evidence>
<dbReference type="InterPro" id="IPR001270">
    <property type="entry name" value="ClpA/B"/>
</dbReference>
<comment type="subcellular location">
    <subcellularLocation>
        <location evidence="1 12">Cytoplasm</location>
    </subcellularLocation>
</comment>
<evidence type="ECO:0000256" key="9">
    <source>
        <dbReference type="ARBA" id="ARBA00026057"/>
    </source>
</evidence>
<dbReference type="GO" id="GO:0006508">
    <property type="term" value="P:proteolysis"/>
    <property type="evidence" value="ECO:0007669"/>
    <property type="project" value="UniProtKB-KW"/>
</dbReference>
<dbReference type="PROSITE" id="PS00870">
    <property type="entry name" value="CLPAB_1"/>
    <property type="match status" value="1"/>
</dbReference>
<evidence type="ECO:0000259" key="13">
    <source>
        <dbReference type="PROSITE" id="PS51903"/>
    </source>
</evidence>
<feature type="domain" description="Clp R" evidence="13">
    <location>
        <begin position="4"/>
        <end position="148"/>
    </location>
</feature>
<sequence length="868" mass="97621">MSEEPKFTSAVQDALAEAQKIAVARHHQAIEIPHLFKFLVQPGELAADIYKKAGIDIVSFEKKIDDELDRIAVVEGTNAYGQSLSQNMYKLMQDAEMIRAEFSDEYVAIDTLLLALMKQKYNPLSEYLTAHGADEKKLKKVVEEMRGGEKVTSKNQEEQYKALEKYGVDLVKQVRSGKQDPIIGRDEEIRDVIRILSRKTKNNPVLIGEPGVGKTAIVEGLAQRIVKKDVPDNLKDKTIFSLDMGSLIAGAKYRGEFEERLKAVLKEVTKSEGRIILFIDEIHNIVGAGKTEGSMDAGNLLKPMLARGELHLIGATTLDEYREYMEKDKALERRFQKVLVKEPDVEDTITILRGLKERYEIHHGVRIHDNALVAAATLSNRYVTDRFLPDKAIDLIDEACAEIRVEMNSMPTELDQVTRQLMRQEVEEAALKKENDPASKKRLAELQEDLAESRERANKLKMRWESEKEDIQKVSDKKQEIDKAKHDLEEAENKYDLEEAARLQHAVIPKLESELEELENTKRPEDWLVEESVTENEIAEVVSRMTGIPVAKLVQGERQKLLHLADTLHERVIGQDEAVDAVADAVLRSRAGLQDPSKPLGSFMFLGPTGVGKTELAKALAEDLFDSEKHMVRIDMSEYMEKASVSRLVGAAPGYVGYEEGGQLTEAVRRNPYTIVLFDEIEKAHPDVFNILLQVLDDGRLTDGQGRTVDFKNTILIMTSNLGSGILLDNVQADGKVSDETRQSVMKLAQTHFKPEFLNRIDDIIMFAPLGKEAIQKIVQKFVSQLSKRLESQEITLRITDKACDWLADKGYDPAYGARPLQRFITNNVETPLAREIIAGKVMPHSEVLIDLDENGKLSFSASETVAD</sequence>
<comment type="subunit">
    <text evidence="9">Homohexamer. The oligomerization is ATP-dependent.</text>
</comment>
<evidence type="ECO:0000256" key="10">
    <source>
        <dbReference type="PROSITE-ProRule" id="PRU01251"/>
    </source>
</evidence>
<dbReference type="PANTHER" id="PTHR11638:SF18">
    <property type="entry name" value="HEAT SHOCK PROTEIN 104"/>
    <property type="match status" value="1"/>
</dbReference>
<dbReference type="SUPFAM" id="SSF52540">
    <property type="entry name" value="P-loop containing nucleoside triphosphate hydrolases"/>
    <property type="match status" value="2"/>
</dbReference>
<dbReference type="InterPro" id="IPR003593">
    <property type="entry name" value="AAA+_ATPase"/>
</dbReference>
<dbReference type="InterPro" id="IPR027417">
    <property type="entry name" value="P-loop_NTPase"/>
</dbReference>
<dbReference type="InterPro" id="IPR017730">
    <property type="entry name" value="Chaperonin_ClpB"/>
</dbReference>
<dbReference type="FunFam" id="3.40.50.300:FF:000120">
    <property type="entry name" value="ATP-dependent chaperone ClpB"/>
    <property type="match status" value="1"/>
</dbReference>
<keyword evidence="3 10" id="KW-0677">Repeat</keyword>
<keyword evidence="14" id="KW-0378">Hydrolase</keyword>
<evidence type="ECO:0000256" key="11">
    <source>
        <dbReference type="RuleBase" id="RU004432"/>
    </source>
</evidence>
<dbReference type="NCBIfam" id="TIGR03346">
    <property type="entry name" value="chaperone_ClpB"/>
    <property type="match status" value="1"/>
</dbReference>
<evidence type="ECO:0000256" key="4">
    <source>
        <dbReference type="ARBA" id="ARBA00022741"/>
    </source>
</evidence>
<dbReference type="CDD" id="cd19499">
    <property type="entry name" value="RecA-like_ClpB_Hsp104-like"/>
    <property type="match status" value="1"/>
</dbReference>
<evidence type="ECO:0000256" key="3">
    <source>
        <dbReference type="ARBA" id="ARBA00022737"/>
    </source>
</evidence>
<evidence type="ECO:0000256" key="1">
    <source>
        <dbReference type="ARBA" id="ARBA00004496"/>
    </source>
</evidence>
<evidence type="ECO:0000256" key="2">
    <source>
        <dbReference type="ARBA" id="ARBA00008675"/>
    </source>
</evidence>
<feature type="coiled-coil region" evidence="12">
    <location>
        <begin position="414"/>
        <end position="501"/>
    </location>
</feature>
<proteinExistence type="inferred from homology"/>
<dbReference type="GO" id="GO:0016887">
    <property type="term" value="F:ATP hydrolysis activity"/>
    <property type="evidence" value="ECO:0007669"/>
    <property type="project" value="InterPro"/>
</dbReference>
<keyword evidence="12" id="KW-0346">Stress response</keyword>
<dbReference type="SMART" id="SM01086">
    <property type="entry name" value="ClpB_D2-small"/>
    <property type="match status" value="1"/>
</dbReference>
<dbReference type="Pfam" id="PF02861">
    <property type="entry name" value="Clp_N"/>
    <property type="match status" value="1"/>
</dbReference>
<dbReference type="InterPro" id="IPR041546">
    <property type="entry name" value="ClpA/ClpB_AAA_lid"/>
</dbReference>
<dbReference type="SUPFAM" id="SSF81923">
    <property type="entry name" value="Double Clp-N motif"/>
    <property type="match status" value="1"/>
</dbReference>
<dbReference type="EMBL" id="FOPI01000003">
    <property type="protein sequence ID" value="SFG14910.1"/>
    <property type="molecule type" value="Genomic_DNA"/>
</dbReference>
<dbReference type="AlphaFoldDB" id="A0A1I2PH85"/>
<dbReference type="GO" id="GO:0005737">
    <property type="term" value="C:cytoplasm"/>
    <property type="evidence" value="ECO:0007669"/>
    <property type="project" value="UniProtKB-SubCell"/>
</dbReference>
<comment type="function">
    <text evidence="8">Part of a stress-induced multi-chaperone system, it is involved in the recovery of the cell from heat-induced damage, in cooperation with DnaK, DnaJ and GrpE. Acts before DnaK, in the processing of protein aggregates. Protein binding stimulates the ATPase activity; ATP hydrolysis unfolds the denatured protein aggregates, which probably helps expose new hydrophobic binding sites on the surface of ClpB-bound aggregates, contributing to the solubilization and refolding of denatured protein aggregates by DnaK.</text>
</comment>
<dbReference type="SMART" id="SM00382">
    <property type="entry name" value="AAA"/>
    <property type="match status" value="2"/>
</dbReference>
<evidence type="ECO:0000256" key="6">
    <source>
        <dbReference type="ARBA" id="ARBA00023054"/>
    </source>
</evidence>
<dbReference type="Pfam" id="PF00004">
    <property type="entry name" value="AAA"/>
    <property type="match status" value="1"/>
</dbReference>
<dbReference type="InterPro" id="IPR050130">
    <property type="entry name" value="ClpA_ClpB"/>
</dbReference>
<evidence type="ECO:0000256" key="5">
    <source>
        <dbReference type="ARBA" id="ARBA00022840"/>
    </source>
</evidence>
<dbReference type="PROSITE" id="PS00871">
    <property type="entry name" value="CLPAB_2"/>
    <property type="match status" value="1"/>
</dbReference>
<dbReference type="FunFam" id="1.10.8.60:FF:000017">
    <property type="entry name" value="ATP-dependent chaperone ClpB"/>
    <property type="match status" value="1"/>
</dbReference>
<evidence type="ECO:0000256" key="8">
    <source>
        <dbReference type="ARBA" id="ARBA00025613"/>
    </source>
</evidence>
<dbReference type="CDD" id="cd00009">
    <property type="entry name" value="AAA"/>
    <property type="match status" value="1"/>
</dbReference>
<keyword evidence="4 11" id="KW-0547">Nucleotide-binding</keyword>
<keyword evidence="14" id="KW-0645">Protease</keyword>
<dbReference type="PRINTS" id="PR00300">
    <property type="entry name" value="CLPPROTEASEA"/>
</dbReference>
<dbReference type="Pfam" id="PF10431">
    <property type="entry name" value="ClpB_D2-small"/>
    <property type="match status" value="1"/>
</dbReference>
<dbReference type="InterPro" id="IPR018368">
    <property type="entry name" value="ClpA/B_CS1"/>
</dbReference>
<dbReference type="InterPro" id="IPR004176">
    <property type="entry name" value="Clp_R_N"/>
</dbReference>
<evidence type="ECO:0000313" key="15">
    <source>
        <dbReference type="Proteomes" id="UP000182635"/>
    </source>
</evidence>
<evidence type="ECO:0000256" key="7">
    <source>
        <dbReference type="ARBA" id="ARBA00023186"/>
    </source>
</evidence>
<dbReference type="InterPro" id="IPR019489">
    <property type="entry name" value="Clp_ATPase_C"/>
</dbReference>
<organism evidence="14 15">
    <name type="scientific">Ligilactobacillus ruminis DSM 20403 = NBRC 102161</name>
    <dbReference type="NCBI Taxonomy" id="1423798"/>
    <lineage>
        <taxon>Bacteria</taxon>
        <taxon>Bacillati</taxon>
        <taxon>Bacillota</taxon>
        <taxon>Bacilli</taxon>
        <taxon>Lactobacillales</taxon>
        <taxon>Lactobacillaceae</taxon>
        <taxon>Ligilactobacillus</taxon>
    </lineage>
</organism>
<keyword evidence="12" id="KW-0963">Cytoplasm</keyword>
<dbReference type="InterPro" id="IPR028299">
    <property type="entry name" value="ClpA/B_CS2"/>
</dbReference>
<keyword evidence="6 12" id="KW-0175">Coiled coil</keyword>
<dbReference type="GO" id="GO:0005524">
    <property type="term" value="F:ATP binding"/>
    <property type="evidence" value="ECO:0007669"/>
    <property type="project" value="UniProtKB-UniRule"/>
</dbReference>
<gene>
    <name evidence="12" type="primary">clpB</name>
    <name evidence="14" type="ORF">SAMN02910432_00098</name>
</gene>
<dbReference type="FunFam" id="3.40.50.300:FF:000025">
    <property type="entry name" value="ATP-dependent Clp protease subunit"/>
    <property type="match status" value="1"/>
</dbReference>
<protein>
    <recommendedName>
        <fullName evidence="12">Chaperone protein ClpB</fullName>
    </recommendedName>
</protein>
<comment type="similarity">
    <text evidence="2 11">Belongs to the ClpA/ClpB family.</text>
</comment>
<dbReference type="Pfam" id="PF07724">
    <property type="entry name" value="AAA_2"/>
    <property type="match status" value="1"/>
</dbReference>
<evidence type="ECO:0000313" key="14">
    <source>
        <dbReference type="EMBL" id="SFG14910.1"/>
    </source>
</evidence>
<dbReference type="InterPro" id="IPR036628">
    <property type="entry name" value="Clp_N_dom_sf"/>
</dbReference>
<dbReference type="PANTHER" id="PTHR11638">
    <property type="entry name" value="ATP-DEPENDENT CLP PROTEASE"/>
    <property type="match status" value="1"/>
</dbReference>
<dbReference type="Gene3D" id="3.40.50.300">
    <property type="entry name" value="P-loop containing nucleotide triphosphate hydrolases"/>
    <property type="match status" value="3"/>
</dbReference>
<dbReference type="Proteomes" id="UP000182635">
    <property type="component" value="Unassembled WGS sequence"/>
</dbReference>
<dbReference type="GO" id="GO:0008233">
    <property type="term" value="F:peptidase activity"/>
    <property type="evidence" value="ECO:0007669"/>
    <property type="project" value="UniProtKB-KW"/>
</dbReference>
<dbReference type="GO" id="GO:0034605">
    <property type="term" value="P:cellular response to heat"/>
    <property type="evidence" value="ECO:0007669"/>
    <property type="project" value="TreeGrafter"/>
</dbReference>
<name>A0A1I2PH85_9LACO</name>
<dbReference type="PROSITE" id="PS51903">
    <property type="entry name" value="CLP_R"/>
    <property type="match status" value="1"/>
</dbReference>
<keyword evidence="5 11" id="KW-0067">ATP-binding</keyword>
<dbReference type="Pfam" id="PF17871">
    <property type="entry name" value="AAA_lid_9"/>
    <property type="match status" value="1"/>
</dbReference>
<dbReference type="GO" id="GO:0042026">
    <property type="term" value="P:protein refolding"/>
    <property type="evidence" value="ECO:0007669"/>
    <property type="project" value="UniProtKB-UniRule"/>
</dbReference>
<dbReference type="Gene3D" id="1.10.8.60">
    <property type="match status" value="1"/>
</dbReference>
<dbReference type="OrthoDB" id="9803641at2"/>
<comment type="subunit">
    <text evidence="12">Homohexamer; The oligomerization is ATP-dependent.</text>
</comment>
<dbReference type="FunFam" id="3.40.50.300:FF:000010">
    <property type="entry name" value="Chaperone clpB 1, putative"/>
    <property type="match status" value="1"/>
</dbReference>
<dbReference type="RefSeq" id="WP_046922797.1">
    <property type="nucleotide sequence ID" value="NZ_AYYL01000001.1"/>
</dbReference>
<dbReference type="InterPro" id="IPR003959">
    <property type="entry name" value="ATPase_AAA_core"/>
</dbReference>
<reference evidence="15" key="1">
    <citation type="submission" date="2016-10" db="EMBL/GenBank/DDBJ databases">
        <authorList>
            <person name="Varghese N."/>
            <person name="Submissions S."/>
        </authorList>
    </citation>
    <scope>NUCLEOTIDE SEQUENCE [LARGE SCALE GENOMIC DNA]</scope>
    <source>
        <strain evidence="15">DSM 20403</strain>
    </source>
</reference>